<dbReference type="Proteomes" id="UP000799118">
    <property type="component" value="Unassembled WGS sequence"/>
</dbReference>
<evidence type="ECO:0000313" key="2">
    <source>
        <dbReference type="Proteomes" id="UP000799118"/>
    </source>
</evidence>
<evidence type="ECO:0000313" key="1">
    <source>
        <dbReference type="EMBL" id="KAE9401376.1"/>
    </source>
</evidence>
<dbReference type="AlphaFoldDB" id="A0A6A4HT91"/>
<accession>A0A6A4HT91</accession>
<sequence>MFLDTTLPQEITDRIIDDLREFPETLKSSALVCSQWLPRSRWNMFRSISFVD</sequence>
<proteinExistence type="predicted"/>
<gene>
    <name evidence="1" type="ORF">BT96DRAFT_818013</name>
</gene>
<keyword evidence="2" id="KW-1185">Reference proteome</keyword>
<name>A0A6A4HT91_9AGAR</name>
<dbReference type="EMBL" id="ML769446">
    <property type="protein sequence ID" value="KAE9401376.1"/>
    <property type="molecule type" value="Genomic_DNA"/>
</dbReference>
<protein>
    <recommendedName>
        <fullName evidence="3">F-box domain-containing protein</fullName>
    </recommendedName>
</protein>
<organism evidence="1 2">
    <name type="scientific">Gymnopus androsaceus JB14</name>
    <dbReference type="NCBI Taxonomy" id="1447944"/>
    <lineage>
        <taxon>Eukaryota</taxon>
        <taxon>Fungi</taxon>
        <taxon>Dikarya</taxon>
        <taxon>Basidiomycota</taxon>
        <taxon>Agaricomycotina</taxon>
        <taxon>Agaricomycetes</taxon>
        <taxon>Agaricomycetidae</taxon>
        <taxon>Agaricales</taxon>
        <taxon>Marasmiineae</taxon>
        <taxon>Omphalotaceae</taxon>
        <taxon>Gymnopus</taxon>
    </lineage>
</organism>
<feature type="non-terminal residue" evidence="1">
    <location>
        <position position="52"/>
    </location>
</feature>
<evidence type="ECO:0008006" key="3">
    <source>
        <dbReference type="Google" id="ProtNLM"/>
    </source>
</evidence>
<reference evidence="1" key="1">
    <citation type="journal article" date="2019" name="Environ. Microbiol.">
        <title>Fungal ecological strategies reflected in gene transcription - a case study of two litter decomposers.</title>
        <authorList>
            <person name="Barbi F."/>
            <person name="Kohler A."/>
            <person name="Barry K."/>
            <person name="Baskaran P."/>
            <person name="Daum C."/>
            <person name="Fauchery L."/>
            <person name="Ihrmark K."/>
            <person name="Kuo A."/>
            <person name="LaButti K."/>
            <person name="Lipzen A."/>
            <person name="Morin E."/>
            <person name="Grigoriev I.V."/>
            <person name="Henrissat B."/>
            <person name="Lindahl B."/>
            <person name="Martin F."/>
        </authorList>
    </citation>
    <scope>NUCLEOTIDE SEQUENCE</scope>
    <source>
        <strain evidence="1">JB14</strain>
    </source>
</reference>